<dbReference type="AlphaFoldDB" id="A0AAE3GPQ2"/>
<dbReference type="GO" id="GO:0005886">
    <property type="term" value="C:plasma membrane"/>
    <property type="evidence" value="ECO:0007669"/>
    <property type="project" value="UniProtKB-SubCell"/>
</dbReference>
<dbReference type="SUPFAM" id="SSF53448">
    <property type="entry name" value="Nucleotide-diphospho-sugar transferases"/>
    <property type="match status" value="1"/>
</dbReference>
<comment type="catalytic activity">
    <reaction evidence="11">
        <text>[(1-&gt;4)-beta-D-glucosyl](n) + UDP-alpha-D-glucose = [(1-&gt;4)-beta-D-glucosyl](n+1) + UDP + H(+)</text>
        <dbReference type="Rhea" id="RHEA:19929"/>
        <dbReference type="Rhea" id="RHEA-COMP:10033"/>
        <dbReference type="Rhea" id="RHEA-COMP:10034"/>
        <dbReference type="ChEBI" id="CHEBI:15378"/>
        <dbReference type="ChEBI" id="CHEBI:18246"/>
        <dbReference type="ChEBI" id="CHEBI:58223"/>
        <dbReference type="ChEBI" id="CHEBI:58885"/>
        <dbReference type="EC" id="2.4.1.12"/>
    </reaction>
</comment>
<evidence type="ECO:0000256" key="7">
    <source>
        <dbReference type="ARBA" id="ARBA00022692"/>
    </source>
</evidence>
<evidence type="ECO:0000259" key="13">
    <source>
        <dbReference type="Pfam" id="PF07238"/>
    </source>
</evidence>
<dbReference type="InterPro" id="IPR009875">
    <property type="entry name" value="PilZ_domain"/>
</dbReference>
<keyword evidence="16" id="KW-1185">Reference proteome</keyword>
<feature type="transmembrane region" description="Helical" evidence="12">
    <location>
        <begin position="64"/>
        <end position="81"/>
    </location>
</feature>
<evidence type="ECO:0000256" key="6">
    <source>
        <dbReference type="ARBA" id="ARBA00022679"/>
    </source>
</evidence>
<comment type="subcellular location">
    <subcellularLocation>
        <location evidence="1">Cell inner membrane</location>
        <topology evidence="1">Multi-pass membrane protein</topology>
    </subcellularLocation>
</comment>
<feature type="domain" description="PilZ" evidence="13">
    <location>
        <begin position="615"/>
        <end position="713"/>
    </location>
</feature>
<evidence type="ECO:0000256" key="5">
    <source>
        <dbReference type="ARBA" id="ARBA00022676"/>
    </source>
</evidence>
<keyword evidence="8" id="KW-0135">Cellulose biosynthesis</keyword>
<proteinExistence type="predicted"/>
<organism evidence="15 16">
    <name type="scientific">Limnofasciculus baicalensis BBK-W-15</name>
    <dbReference type="NCBI Taxonomy" id="2699891"/>
    <lineage>
        <taxon>Bacteria</taxon>
        <taxon>Bacillati</taxon>
        <taxon>Cyanobacteriota</taxon>
        <taxon>Cyanophyceae</taxon>
        <taxon>Coleofasciculales</taxon>
        <taxon>Coleofasciculaceae</taxon>
        <taxon>Limnofasciculus</taxon>
        <taxon>Limnofasciculus baicalensis</taxon>
    </lineage>
</organism>
<dbReference type="EC" id="2.4.1.12" evidence="2"/>
<keyword evidence="7 12" id="KW-0812">Transmembrane</keyword>
<dbReference type="Pfam" id="PF07238">
    <property type="entry name" value="PilZ"/>
    <property type="match status" value="1"/>
</dbReference>
<feature type="transmembrane region" description="Helical" evidence="12">
    <location>
        <begin position="507"/>
        <end position="525"/>
    </location>
</feature>
<dbReference type="Proteomes" id="UP001204953">
    <property type="component" value="Unassembled WGS sequence"/>
</dbReference>
<evidence type="ECO:0000256" key="9">
    <source>
        <dbReference type="ARBA" id="ARBA00022989"/>
    </source>
</evidence>
<dbReference type="GO" id="GO:0006011">
    <property type="term" value="P:UDP-alpha-D-glucose metabolic process"/>
    <property type="evidence" value="ECO:0007669"/>
    <property type="project" value="InterPro"/>
</dbReference>
<feature type="transmembrane region" description="Helical" evidence="12">
    <location>
        <begin position="558"/>
        <end position="579"/>
    </location>
</feature>
<evidence type="ECO:0000256" key="12">
    <source>
        <dbReference type="SAM" id="Phobius"/>
    </source>
</evidence>
<keyword evidence="6 15" id="KW-0808">Transferase</keyword>
<evidence type="ECO:0000256" key="8">
    <source>
        <dbReference type="ARBA" id="ARBA00022916"/>
    </source>
</evidence>
<evidence type="ECO:0000259" key="14">
    <source>
        <dbReference type="Pfam" id="PF13632"/>
    </source>
</evidence>
<gene>
    <name evidence="15" type="ORF">NJ959_04310</name>
</gene>
<comment type="caution">
    <text evidence="15">The sequence shown here is derived from an EMBL/GenBank/DDBJ whole genome shotgun (WGS) entry which is preliminary data.</text>
</comment>
<dbReference type="CDD" id="cd06421">
    <property type="entry name" value="CESA_CelA_like"/>
    <property type="match status" value="1"/>
</dbReference>
<feature type="transmembrane region" description="Helical" evidence="12">
    <location>
        <begin position="93"/>
        <end position="111"/>
    </location>
</feature>
<dbReference type="Pfam" id="PF13632">
    <property type="entry name" value="Glyco_trans_2_3"/>
    <property type="match status" value="1"/>
</dbReference>
<dbReference type="Gene3D" id="3.90.550.10">
    <property type="entry name" value="Spore Coat Polysaccharide Biosynthesis Protein SpsA, Chain A"/>
    <property type="match status" value="1"/>
</dbReference>
<feature type="domain" description="Glycosyltransferase 2-like" evidence="14">
    <location>
        <begin position="270"/>
        <end position="484"/>
    </location>
</feature>
<evidence type="ECO:0000256" key="4">
    <source>
        <dbReference type="ARBA" id="ARBA00022519"/>
    </source>
</evidence>
<accession>A0AAE3GPQ2</accession>
<keyword evidence="9 12" id="KW-1133">Transmembrane helix</keyword>
<dbReference type="GO" id="GO:0030244">
    <property type="term" value="P:cellulose biosynthetic process"/>
    <property type="evidence" value="ECO:0007669"/>
    <property type="project" value="UniProtKB-KW"/>
</dbReference>
<sequence length="887" mass="102004">MSFSLFNFRPRRPFATDWLVDFIPSFFDRILGKLGWSHLKWMILFLSIISVPLVITPLKIWQQSAIAVVLIAIGQVIVRAETRVKNDKEISEYYHLFLMWLSLATTARYLYYRLSYTLNFDTFLNGTFCLLLLVSELYAILTLVLAYFQTLKIQDREPIDISTIPEDKLFKVDIYIPTYNEDVDIVRKTTLGAVAIDYPASKKKVYVLDDGRPEKYKEDDPRREKFRLRREQLRQMCAEVGASLLTRDSNDHAKAGNINTAFRNTDGDLVMILDCDHIPTRQFLQHTVGFFLDDKVAFVQTPHWFFNPDPFERNLRTGGRIPAGNELFYKVLQKGNDFWNAAFFCGSAAVIRKEYALEIGGIATETVTEDCHTAFRLHSLGYKSVYYDKIMIAGLAPETFSSYVGQQVRWARGMAQILRIENPVLNPKLNLTIPQRICYFSATSHFFFGYPRLMYAIAPTLFLLFSINPIRGLGLETLAYALPHLLLSLNANYITYKEVRFSFWNEILEFVMAFQAGYVTMMALINPNLGEFNVTDKDMTLIKREFTWENFDWQSVKGLLGVTALIIIALISVPFWLILRPEDWEAVSVNAMWSVFNLILLLAALLVAFEQPQERTSHRLYRRLGATVYSYDYNTEQTQEWHGITQDLSETGTGILLEGQPTLPEEVEIELVGDFGARVILDAEVIRLQSRNNNQSILSVRFSDLNQTQKDNLTLVTYSDVKEWYSQKRQYVDRPMESFGFLATGMFRVFKEFNVSKSNLKRLRKKIRASAQIYWQGEFYLGKATDLGATSIRLELENITTSNAKLLESKNLERIQQEEPIVGLLLSQNENTPSRERLLAQISSIDLLASDGGSSGTPGKVAIELSFPEQFKDKQDEKIKELLRILR</sequence>
<dbReference type="EMBL" id="JAMZMM010000024">
    <property type="protein sequence ID" value="MCP2727701.1"/>
    <property type="molecule type" value="Genomic_DNA"/>
</dbReference>
<reference evidence="15" key="1">
    <citation type="submission" date="2022-06" db="EMBL/GenBank/DDBJ databases">
        <title>New cyanobacteria of genus Symplocastrum in benthos of Lake Baikal.</title>
        <authorList>
            <person name="Sorokovikova E."/>
            <person name="Tikhonova I."/>
            <person name="Krasnopeev A."/>
            <person name="Evseev P."/>
            <person name="Gladkikh A."/>
            <person name="Belykh O."/>
        </authorList>
    </citation>
    <scope>NUCLEOTIDE SEQUENCE</scope>
    <source>
        <strain evidence="15">BBK-W-15</strain>
    </source>
</reference>
<keyword evidence="5 15" id="KW-0328">Glycosyltransferase</keyword>
<feature type="transmembrane region" description="Helical" evidence="12">
    <location>
        <begin position="123"/>
        <end position="148"/>
    </location>
</feature>
<dbReference type="GO" id="GO:0035438">
    <property type="term" value="F:cyclic-di-GMP binding"/>
    <property type="evidence" value="ECO:0007669"/>
    <property type="project" value="InterPro"/>
</dbReference>
<keyword evidence="4" id="KW-0997">Cell inner membrane</keyword>
<feature type="transmembrane region" description="Helical" evidence="12">
    <location>
        <begin position="453"/>
        <end position="471"/>
    </location>
</feature>
<dbReference type="PANTHER" id="PTHR43867:SF2">
    <property type="entry name" value="CELLULOSE SYNTHASE CATALYTIC SUBUNIT A [UDP-FORMING]"/>
    <property type="match status" value="1"/>
</dbReference>
<feature type="transmembrane region" description="Helical" evidence="12">
    <location>
        <begin position="39"/>
        <end position="58"/>
    </location>
</feature>
<evidence type="ECO:0000256" key="1">
    <source>
        <dbReference type="ARBA" id="ARBA00004429"/>
    </source>
</evidence>
<feature type="transmembrane region" description="Helical" evidence="12">
    <location>
        <begin position="591"/>
        <end position="609"/>
    </location>
</feature>
<evidence type="ECO:0000313" key="15">
    <source>
        <dbReference type="EMBL" id="MCP2727701.1"/>
    </source>
</evidence>
<dbReference type="InterPro" id="IPR003919">
    <property type="entry name" value="Cell_synth_A"/>
</dbReference>
<evidence type="ECO:0000256" key="11">
    <source>
        <dbReference type="ARBA" id="ARBA00048682"/>
    </source>
</evidence>
<evidence type="ECO:0000256" key="10">
    <source>
        <dbReference type="ARBA" id="ARBA00023136"/>
    </source>
</evidence>
<evidence type="ECO:0000256" key="3">
    <source>
        <dbReference type="ARBA" id="ARBA00022475"/>
    </source>
</evidence>
<dbReference type="GO" id="GO:0016760">
    <property type="term" value="F:cellulose synthase (UDP-forming) activity"/>
    <property type="evidence" value="ECO:0007669"/>
    <property type="project" value="UniProtKB-EC"/>
</dbReference>
<dbReference type="RefSeq" id="WP_254010511.1">
    <property type="nucleotide sequence ID" value="NZ_JAMZMM010000024.1"/>
</dbReference>
<dbReference type="PRINTS" id="PR01439">
    <property type="entry name" value="CELLSNTHASEA"/>
</dbReference>
<protein>
    <recommendedName>
        <fullName evidence="2">cellulose synthase (UDP-forming)</fullName>
        <ecNumber evidence="2">2.4.1.12</ecNumber>
    </recommendedName>
</protein>
<feature type="transmembrane region" description="Helical" evidence="12">
    <location>
        <begin position="477"/>
        <end position="495"/>
    </location>
</feature>
<dbReference type="InterPro" id="IPR029044">
    <property type="entry name" value="Nucleotide-diphossugar_trans"/>
</dbReference>
<evidence type="ECO:0000256" key="2">
    <source>
        <dbReference type="ARBA" id="ARBA00012539"/>
    </source>
</evidence>
<dbReference type="Gene3D" id="2.40.10.220">
    <property type="entry name" value="predicted glycosyltransferase like domains"/>
    <property type="match status" value="1"/>
</dbReference>
<dbReference type="PANTHER" id="PTHR43867">
    <property type="entry name" value="CELLULOSE SYNTHASE CATALYTIC SUBUNIT A [UDP-FORMING]"/>
    <property type="match status" value="1"/>
</dbReference>
<keyword evidence="10 12" id="KW-0472">Membrane</keyword>
<name>A0AAE3GPQ2_9CYAN</name>
<dbReference type="InterPro" id="IPR050321">
    <property type="entry name" value="Glycosyltr_2/OpgH_subfam"/>
</dbReference>
<dbReference type="InterPro" id="IPR001173">
    <property type="entry name" value="Glyco_trans_2-like"/>
</dbReference>
<keyword evidence="3" id="KW-1003">Cell membrane</keyword>
<evidence type="ECO:0000313" key="16">
    <source>
        <dbReference type="Proteomes" id="UP001204953"/>
    </source>
</evidence>